<evidence type="ECO:0000313" key="2">
    <source>
        <dbReference type="EMBL" id="MET4719418.1"/>
    </source>
</evidence>
<reference evidence="2 4" key="2">
    <citation type="submission" date="2024-06" db="EMBL/GenBank/DDBJ databases">
        <title>Genomic Encyclopedia of Type Strains, Phase V (KMG-V): Genome sequencing to study the core and pangenomes of soil and plant-associated prokaryotes.</title>
        <authorList>
            <person name="Whitman W."/>
        </authorList>
    </citation>
    <scope>NUCLEOTIDE SEQUENCE [LARGE SCALE GENOMIC DNA]</scope>
    <source>
        <strain evidence="2 4">USDA 160</strain>
    </source>
</reference>
<evidence type="ECO:0000313" key="1">
    <source>
        <dbReference type="EMBL" id="APG09857.1"/>
    </source>
</evidence>
<dbReference type="OrthoDB" id="8265401at2"/>
<keyword evidence="4" id="KW-1185">Reference proteome</keyword>
<protein>
    <recommendedName>
        <fullName evidence="5">Transposase</fullName>
    </recommendedName>
</protein>
<dbReference type="EMBL" id="CP017637">
    <property type="protein sequence ID" value="APG09857.1"/>
    <property type="molecule type" value="Genomic_DNA"/>
</dbReference>
<organism evidence="1 3">
    <name type="scientific">Bradyrhizobium japonicum</name>
    <dbReference type="NCBI Taxonomy" id="375"/>
    <lineage>
        <taxon>Bacteria</taxon>
        <taxon>Pseudomonadati</taxon>
        <taxon>Pseudomonadota</taxon>
        <taxon>Alphaproteobacteria</taxon>
        <taxon>Hyphomicrobiales</taxon>
        <taxon>Nitrobacteraceae</taxon>
        <taxon>Bradyrhizobium</taxon>
    </lineage>
</organism>
<evidence type="ECO:0008006" key="5">
    <source>
        <dbReference type="Google" id="ProtNLM"/>
    </source>
</evidence>
<dbReference type="EMBL" id="JBEPTQ010000002">
    <property type="protein sequence ID" value="MET4719418.1"/>
    <property type="molecule type" value="Genomic_DNA"/>
</dbReference>
<dbReference type="AlphaFoldDB" id="A0A1L3F976"/>
<accession>A0A1L3F976</accession>
<name>A0A1L3F976_BRAJP</name>
<evidence type="ECO:0000313" key="3">
    <source>
        <dbReference type="Proteomes" id="UP000181962"/>
    </source>
</evidence>
<dbReference type="KEGG" id="bjp:RN69_20815"/>
<dbReference type="Proteomes" id="UP001549291">
    <property type="component" value="Unassembled WGS sequence"/>
</dbReference>
<reference evidence="1 3" key="1">
    <citation type="submission" date="2016-11" db="EMBL/GenBank/DDBJ databases">
        <title>Complete Genome Sequence of Bradyrhizobium sp. strain J5, an isolated from soybean nodule in Hokkaido.</title>
        <authorList>
            <person name="Kanehara K."/>
        </authorList>
    </citation>
    <scope>NUCLEOTIDE SEQUENCE [LARGE SCALE GENOMIC DNA]</scope>
    <source>
        <strain evidence="1 3">J5</strain>
    </source>
</reference>
<proteinExistence type="predicted"/>
<dbReference type="Proteomes" id="UP000181962">
    <property type="component" value="Chromosome"/>
</dbReference>
<sequence>MARTLVSKADLELIALQEIRHVPGGELVISVEIEHDDAEPDGLNWRLLVIAKDGANLDRLQNAATTTSHRLKRRYQLVIKSGNSAGG</sequence>
<gene>
    <name evidence="2" type="ORF">ABIF63_003524</name>
    <name evidence="1" type="ORF">BKD09_16090</name>
</gene>
<evidence type="ECO:0000313" key="4">
    <source>
        <dbReference type="Proteomes" id="UP001549291"/>
    </source>
</evidence>